<dbReference type="InterPro" id="IPR005843">
    <property type="entry name" value="A-D-PHexomutase_C"/>
</dbReference>
<sequence length="540" mass="58824">MLASAEVIKKSTVVFGTSGARGLVSKLTANVCGAFTANFITVMREFFEFDQLAIAIDNRPSSYAMAQACAQICAQLNIRVIYYGVIPTPALAYSAMQDKTPAIMVTGSHIPFDRNGLKFYRPDGEITKQDELSIVTRNTLFEPVTCLPDLKISKTSIERYILRYTGLFEENNSAKPDSLILAGKRIGIYEHSSAGRDIYRKIFKQLGATVITLGRSNEFVPIDTEAVSADDTRRAIEWVNEYQLDALFSTDGDGDRPLLADEQGEWLRGDILGLLCAKALNIEVLAVPINCNTVIELSGAFNHVIRTKIGSPYVIEALNGIGKDEANKSLNTDSLSEAQSASSALHCRQGTLEGAVCNKKGTTQAHVAGFEANGGFLLGSTLYYNGKQLQALPTRDALLPALIVLADATAKRLPLSALVAALPKRYTSSDRLQNIPALLSPPLLEDAKQNPQAFLNKLGINMLEHANTSLDDEVNSAELNSIKTNTLDGLRMYLNNDEYVHIRPSGNAPELRCYVEASSKQRAQDLLSSVIKSLKKTLSP</sequence>
<reference evidence="11 12" key="1">
    <citation type="submission" date="2018-01" db="EMBL/GenBank/DDBJ databases">
        <authorList>
            <person name="Paulsen S."/>
            <person name="Gram L.K."/>
        </authorList>
    </citation>
    <scope>NUCLEOTIDE SEQUENCE [LARGE SCALE GENOMIC DNA]</scope>
    <source>
        <strain evidence="11 12">S3895</strain>
    </source>
</reference>
<keyword evidence="6" id="KW-0413">Isomerase</keyword>
<dbReference type="InterPro" id="IPR016066">
    <property type="entry name" value="A-D-PHexomutase_CS"/>
</dbReference>
<feature type="domain" description="Alpha-D-phosphohexomutase alpha/beta/alpha" evidence="10">
    <location>
        <begin position="180"/>
        <end position="264"/>
    </location>
</feature>
<feature type="domain" description="Alpha-D-phosphohexomutase C-terminal" evidence="8">
    <location>
        <begin position="477"/>
        <end position="530"/>
    </location>
</feature>
<dbReference type="Proteomes" id="UP000307164">
    <property type="component" value="Unassembled WGS sequence"/>
</dbReference>
<dbReference type="SUPFAM" id="SSF55957">
    <property type="entry name" value="Phosphoglucomutase, C-terminal domain"/>
    <property type="match status" value="1"/>
</dbReference>
<accession>A0ABY2VZQ6</accession>
<evidence type="ECO:0000259" key="8">
    <source>
        <dbReference type="Pfam" id="PF00408"/>
    </source>
</evidence>
<dbReference type="PANTHER" id="PTHR42946">
    <property type="entry name" value="PHOSPHOHEXOSE MUTASE"/>
    <property type="match status" value="1"/>
</dbReference>
<dbReference type="InterPro" id="IPR016055">
    <property type="entry name" value="A-D-PHexomutase_a/b/a-I/II/III"/>
</dbReference>
<dbReference type="Gene3D" id="3.40.120.10">
    <property type="entry name" value="Alpha-D-Glucose-1,6-Bisphosphate, subunit A, domain 3"/>
    <property type="match status" value="3"/>
</dbReference>
<evidence type="ECO:0000256" key="1">
    <source>
        <dbReference type="ARBA" id="ARBA00001946"/>
    </source>
</evidence>
<evidence type="ECO:0000259" key="10">
    <source>
        <dbReference type="Pfam" id="PF02879"/>
    </source>
</evidence>
<organism evidence="11 12">
    <name type="scientific">Pseudoalteromonas aurantia</name>
    <dbReference type="NCBI Taxonomy" id="43654"/>
    <lineage>
        <taxon>Bacteria</taxon>
        <taxon>Pseudomonadati</taxon>
        <taxon>Pseudomonadota</taxon>
        <taxon>Gammaproteobacteria</taxon>
        <taxon>Alteromonadales</taxon>
        <taxon>Pseudoalteromonadaceae</taxon>
        <taxon>Pseudoalteromonas</taxon>
    </lineage>
</organism>
<dbReference type="PANTHER" id="PTHR42946:SF1">
    <property type="entry name" value="PHOSPHOGLUCOMUTASE (ALPHA-D-GLUCOSE-1,6-BISPHOSPHATE-DEPENDENT)"/>
    <property type="match status" value="1"/>
</dbReference>
<evidence type="ECO:0000259" key="9">
    <source>
        <dbReference type="Pfam" id="PF02878"/>
    </source>
</evidence>
<evidence type="ECO:0000256" key="7">
    <source>
        <dbReference type="RuleBase" id="RU004326"/>
    </source>
</evidence>
<dbReference type="PROSITE" id="PS00710">
    <property type="entry name" value="PGM_PMM"/>
    <property type="match status" value="1"/>
</dbReference>
<evidence type="ECO:0000313" key="12">
    <source>
        <dbReference type="Proteomes" id="UP000307164"/>
    </source>
</evidence>
<evidence type="ECO:0000256" key="4">
    <source>
        <dbReference type="ARBA" id="ARBA00022723"/>
    </source>
</evidence>
<dbReference type="EMBL" id="PNBW01000033">
    <property type="protein sequence ID" value="TMO75968.1"/>
    <property type="molecule type" value="Genomic_DNA"/>
</dbReference>
<dbReference type="InterPro" id="IPR050060">
    <property type="entry name" value="Phosphoglucosamine_mutase"/>
</dbReference>
<comment type="caution">
    <text evidence="11">The sequence shown here is derived from an EMBL/GenBank/DDBJ whole genome shotgun (WGS) entry which is preliminary data.</text>
</comment>
<dbReference type="CDD" id="cd03088">
    <property type="entry name" value="ManB"/>
    <property type="match status" value="1"/>
</dbReference>
<evidence type="ECO:0000256" key="3">
    <source>
        <dbReference type="ARBA" id="ARBA00022553"/>
    </source>
</evidence>
<dbReference type="Pfam" id="PF02879">
    <property type="entry name" value="PGM_PMM_II"/>
    <property type="match status" value="1"/>
</dbReference>
<comment type="similarity">
    <text evidence="2 7">Belongs to the phosphohexose mutase family.</text>
</comment>
<protein>
    <submittedName>
        <fullName evidence="11">Phosphomannomutase</fullName>
    </submittedName>
</protein>
<dbReference type="InterPro" id="IPR036900">
    <property type="entry name" value="A-D-PHexomutase_C_sf"/>
</dbReference>
<evidence type="ECO:0000313" key="11">
    <source>
        <dbReference type="EMBL" id="TMO75968.1"/>
    </source>
</evidence>
<dbReference type="Gene3D" id="3.30.310.50">
    <property type="entry name" value="Alpha-D-phosphohexomutase, C-terminal domain"/>
    <property type="match status" value="1"/>
</dbReference>
<feature type="domain" description="Alpha-D-phosphohexomutase alpha/beta/alpha" evidence="9">
    <location>
        <begin position="14"/>
        <end position="134"/>
    </location>
</feature>
<name>A0ABY2VZQ6_9GAMM</name>
<dbReference type="InterPro" id="IPR005845">
    <property type="entry name" value="A-D-PHexomutase_a/b/a-II"/>
</dbReference>
<proteinExistence type="inferred from homology"/>
<keyword evidence="12" id="KW-1185">Reference proteome</keyword>
<reference evidence="12" key="2">
    <citation type="submission" date="2019-06" db="EMBL/GenBank/DDBJ databases">
        <title>Co-occurence of chitin degradation, pigmentation and bioactivity in marine Pseudoalteromonas.</title>
        <authorList>
            <person name="Sonnenschein E.C."/>
            <person name="Bech P.K."/>
        </authorList>
    </citation>
    <scope>NUCLEOTIDE SEQUENCE [LARGE SCALE GENOMIC DNA]</scope>
    <source>
        <strain evidence="12">S3895</strain>
    </source>
</reference>
<keyword evidence="4 7" id="KW-0479">Metal-binding</keyword>
<dbReference type="Pfam" id="PF00408">
    <property type="entry name" value="PGM_PMM_IV"/>
    <property type="match status" value="1"/>
</dbReference>
<dbReference type="Pfam" id="PF02878">
    <property type="entry name" value="PGM_PMM_I"/>
    <property type="match status" value="1"/>
</dbReference>
<gene>
    <name evidence="11" type="ORF">CWC20_06855</name>
</gene>
<comment type="cofactor">
    <cofactor evidence="1">
        <name>Mg(2+)</name>
        <dbReference type="ChEBI" id="CHEBI:18420"/>
    </cofactor>
</comment>
<dbReference type="InterPro" id="IPR005844">
    <property type="entry name" value="A-D-PHexomutase_a/b/a-I"/>
</dbReference>
<evidence type="ECO:0000256" key="2">
    <source>
        <dbReference type="ARBA" id="ARBA00010231"/>
    </source>
</evidence>
<evidence type="ECO:0000256" key="5">
    <source>
        <dbReference type="ARBA" id="ARBA00022842"/>
    </source>
</evidence>
<keyword evidence="5 7" id="KW-0460">Magnesium</keyword>
<dbReference type="SUPFAM" id="SSF53738">
    <property type="entry name" value="Phosphoglucomutase, first 3 domains"/>
    <property type="match status" value="2"/>
</dbReference>
<keyword evidence="3" id="KW-0597">Phosphoprotein</keyword>
<evidence type="ECO:0000256" key="6">
    <source>
        <dbReference type="ARBA" id="ARBA00023235"/>
    </source>
</evidence>
<dbReference type="RefSeq" id="WP_138676337.1">
    <property type="nucleotide sequence ID" value="NZ_PNBW01000033.1"/>
</dbReference>